<feature type="chain" id="PRO_5015154818" evidence="9">
    <location>
        <begin position="23"/>
        <end position="382"/>
    </location>
</feature>
<dbReference type="PANTHER" id="PTHR30600">
    <property type="entry name" value="CYTOCHROME C PEROXIDASE-RELATED"/>
    <property type="match status" value="1"/>
</dbReference>
<dbReference type="GO" id="GO:0004130">
    <property type="term" value="F:cytochrome-c peroxidase activity"/>
    <property type="evidence" value="ECO:0007669"/>
    <property type="project" value="TreeGrafter"/>
</dbReference>
<accession>A0A2P8EQI7</accession>
<dbReference type="InterPro" id="IPR004852">
    <property type="entry name" value="Di-haem_cyt_c_peroxidsae"/>
</dbReference>
<dbReference type="GO" id="GO:0009055">
    <property type="term" value="F:electron transfer activity"/>
    <property type="evidence" value="ECO:0007669"/>
    <property type="project" value="InterPro"/>
</dbReference>
<dbReference type="PROSITE" id="PS51007">
    <property type="entry name" value="CYTC"/>
    <property type="match status" value="2"/>
</dbReference>
<dbReference type="GO" id="GO:0020037">
    <property type="term" value="F:heme binding"/>
    <property type="evidence" value="ECO:0007669"/>
    <property type="project" value="InterPro"/>
</dbReference>
<dbReference type="InterPro" id="IPR051395">
    <property type="entry name" value="Cytochrome_c_Peroxidase/MauG"/>
</dbReference>
<dbReference type="SUPFAM" id="SSF46626">
    <property type="entry name" value="Cytochrome c"/>
    <property type="match status" value="2"/>
</dbReference>
<evidence type="ECO:0000256" key="3">
    <source>
        <dbReference type="ARBA" id="ARBA00022723"/>
    </source>
</evidence>
<evidence type="ECO:0000256" key="8">
    <source>
        <dbReference type="SAM" id="MobiDB-lite"/>
    </source>
</evidence>
<keyword evidence="4 9" id="KW-0732">Signal</keyword>
<dbReference type="OrthoDB" id="9805202at2"/>
<protein>
    <submittedName>
        <fullName evidence="11">Cytochrome c peroxidase</fullName>
    </submittedName>
</protein>
<dbReference type="EMBL" id="PYGI01000023">
    <property type="protein sequence ID" value="PSL11737.1"/>
    <property type="molecule type" value="Genomic_DNA"/>
</dbReference>
<feature type="domain" description="Cytochrome c" evidence="10">
    <location>
        <begin position="32"/>
        <end position="152"/>
    </location>
</feature>
<evidence type="ECO:0000313" key="12">
    <source>
        <dbReference type="Proteomes" id="UP000242133"/>
    </source>
</evidence>
<evidence type="ECO:0000256" key="5">
    <source>
        <dbReference type="ARBA" id="ARBA00023002"/>
    </source>
</evidence>
<dbReference type="GO" id="GO:0046872">
    <property type="term" value="F:metal ion binding"/>
    <property type="evidence" value="ECO:0007669"/>
    <property type="project" value="UniProtKB-KW"/>
</dbReference>
<evidence type="ECO:0000256" key="6">
    <source>
        <dbReference type="ARBA" id="ARBA00023004"/>
    </source>
</evidence>
<feature type="region of interest" description="Disordered" evidence="8">
    <location>
        <begin position="57"/>
        <end position="85"/>
    </location>
</feature>
<evidence type="ECO:0000313" key="11">
    <source>
        <dbReference type="EMBL" id="PSL11737.1"/>
    </source>
</evidence>
<gene>
    <name evidence="11" type="ORF">CLV44_12355</name>
</gene>
<dbReference type="InterPro" id="IPR036909">
    <property type="entry name" value="Cyt_c-like_dom_sf"/>
</dbReference>
<dbReference type="AlphaFoldDB" id="A0A2P8EQI7"/>
<evidence type="ECO:0000256" key="1">
    <source>
        <dbReference type="ARBA" id="ARBA00004196"/>
    </source>
</evidence>
<proteinExistence type="predicted"/>
<dbReference type="RefSeq" id="WP_106592952.1">
    <property type="nucleotide sequence ID" value="NZ_PYGI01000023.1"/>
</dbReference>
<dbReference type="InterPro" id="IPR009056">
    <property type="entry name" value="Cyt_c-like_dom"/>
</dbReference>
<keyword evidence="2 7" id="KW-0349">Heme</keyword>
<dbReference type="Gene3D" id="1.10.760.10">
    <property type="entry name" value="Cytochrome c-like domain"/>
    <property type="match status" value="2"/>
</dbReference>
<evidence type="ECO:0000256" key="4">
    <source>
        <dbReference type="ARBA" id="ARBA00022729"/>
    </source>
</evidence>
<keyword evidence="12" id="KW-1185">Reference proteome</keyword>
<dbReference type="Pfam" id="PF03150">
    <property type="entry name" value="CCP_MauG"/>
    <property type="match status" value="1"/>
</dbReference>
<dbReference type="GO" id="GO:0030313">
    <property type="term" value="C:cell envelope"/>
    <property type="evidence" value="ECO:0007669"/>
    <property type="project" value="UniProtKB-SubCell"/>
</dbReference>
<dbReference type="Proteomes" id="UP000242133">
    <property type="component" value="Unassembled WGS sequence"/>
</dbReference>
<comment type="subcellular location">
    <subcellularLocation>
        <location evidence="1">Cell envelope</location>
    </subcellularLocation>
</comment>
<keyword evidence="3 7" id="KW-0479">Metal-binding</keyword>
<keyword evidence="5" id="KW-0560">Oxidoreductase</keyword>
<reference evidence="11 12" key="1">
    <citation type="submission" date="2018-03" db="EMBL/GenBank/DDBJ databases">
        <title>Genomic Encyclopedia of Archaeal and Bacterial Type Strains, Phase II (KMG-II): from individual species to whole genera.</title>
        <authorList>
            <person name="Goeker M."/>
        </authorList>
    </citation>
    <scope>NUCLEOTIDE SEQUENCE [LARGE SCALE GENOMIC DNA]</scope>
    <source>
        <strain evidence="11 12">DSM 17586</strain>
    </source>
</reference>
<dbReference type="PANTHER" id="PTHR30600:SF10">
    <property type="entry name" value="BLL6722 PROTEIN"/>
    <property type="match status" value="1"/>
</dbReference>
<name>A0A2P8EQI7_9GAMM</name>
<evidence type="ECO:0000256" key="7">
    <source>
        <dbReference type="PROSITE-ProRule" id="PRU00433"/>
    </source>
</evidence>
<evidence type="ECO:0000259" key="10">
    <source>
        <dbReference type="PROSITE" id="PS51007"/>
    </source>
</evidence>
<evidence type="ECO:0000256" key="9">
    <source>
        <dbReference type="SAM" id="SignalP"/>
    </source>
</evidence>
<evidence type="ECO:0000256" key="2">
    <source>
        <dbReference type="ARBA" id="ARBA00022617"/>
    </source>
</evidence>
<feature type="signal peptide" evidence="9">
    <location>
        <begin position="1"/>
        <end position="22"/>
    </location>
</feature>
<organism evidence="11 12">
    <name type="scientific">Marinobacterium halophilum</name>
    <dbReference type="NCBI Taxonomy" id="267374"/>
    <lineage>
        <taxon>Bacteria</taxon>
        <taxon>Pseudomonadati</taxon>
        <taxon>Pseudomonadota</taxon>
        <taxon>Gammaproteobacteria</taxon>
        <taxon>Oceanospirillales</taxon>
        <taxon>Oceanospirillaceae</taxon>
        <taxon>Marinobacterium</taxon>
    </lineage>
</organism>
<sequence>MKINTLLTLLLALTFQPLTASANTDLPTSDANKAHLGQQLFFDTNLSKNRTQSCASCHSPAQGFADNRDGTELGGSLGDDGHSLGDRNAPAAGYARFSPAFHRKANGEWVGGQFWDGRAATLAEQAGGPPSNPIEMGMPDKASVIARLKENTAYVHQFNALYGAGILDQPEQAYAAMTDSLEAFEKTDFFAPFDSKYDRFLRGEAKLTDQEELGRLLFFSQQFTNCNQCHQLNTSARAKHETFSNYQYENIGVPVNTQLRARNGVAADHIDRGLLDNPAVNDVAQAGKFKVPTLRNVAITGPYMHNGVFKELRTVVLFYDHYNNPTRTTNPETGKPWAEPEVADNLALEELQDGPALPDARVDAVVAFLKTLTDQRYEHLLK</sequence>
<keyword evidence="11" id="KW-0575">Peroxidase</keyword>
<comment type="caution">
    <text evidence="11">The sequence shown here is derived from an EMBL/GenBank/DDBJ whole genome shotgun (WGS) entry which is preliminary data.</text>
</comment>
<keyword evidence="6 7" id="KW-0408">Iron</keyword>
<feature type="domain" description="Cytochrome c" evidence="10">
    <location>
        <begin position="209"/>
        <end position="373"/>
    </location>
</feature>